<evidence type="ECO:0000313" key="3">
    <source>
        <dbReference type="Proteomes" id="UP000006854"/>
    </source>
</evidence>
<proteinExistence type="predicted"/>
<sequence>MASLRASGISGFVRVSCPLLFALGALNAALAQARVDFGGVSTGLCLCACTAGLFGEDLLQRDYRRDRAVLAYVARHPGVDVRQVARAIEDCERVAFRSLARLTKEGLLAWAVDRQTSGERVYRIAR</sequence>
<evidence type="ECO:0000313" key="2">
    <source>
        <dbReference type="EMBL" id="CCA59012.1"/>
    </source>
</evidence>
<gene>
    <name evidence="2" type="ordered locus">SVEN_5726</name>
</gene>
<feature type="signal peptide" evidence="1">
    <location>
        <begin position="1"/>
        <end position="33"/>
    </location>
</feature>
<organism evidence="2 3">
    <name type="scientific">Streptomyces venezuelae (strain ATCC 10712 / CBS 650.69 / DSM 40230 / JCM 4526 / NBRC 13096 / PD 04745)</name>
    <dbReference type="NCBI Taxonomy" id="953739"/>
    <lineage>
        <taxon>Bacteria</taxon>
        <taxon>Bacillati</taxon>
        <taxon>Actinomycetota</taxon>
        <taxon>Actinomycetes</taxon>
        <taxon>Kitasatosporales</taxon>
        <taxon>Streptomycetaceae</taxon>
        <taxon>Streptomyces</taxon>
    </lineage>
</organism>
<keyword evidence="3" id="KW-1185">Reference proteome</keyword>
<evidence type="ECO:0000256" key="1">
    <source>
        <dbReference type="SAM" id="SignalP"/>
    </source>
</evidence>
<dbReference type="EMBL" id="FR845719">
    <property type="protein sequence ID" value="CCA59012.1"/>
    <property type="molecule type" value="Genomic_DNA"/>
</dbReference>
<dbReference type="HOGENOM" id="CLU_2221693_0_0_11"/>
<protein>
    <recommendedName>
        <fullName evidence="4">MarR family transcriptional regulator</fullName>
    </recommendedName>
</protein>
<feature type="chain" id="PRO_5039712040" description="MarR family transcriptional regulator" evidence="1">
    <location>
        <begin position="34"/>
        <end position="126"/>
    </location>
</feature>
<keyword evidence="1" id="KW-0732">Signal</keyword>
<accession>F2R9G9</accession>
<dbReference type="AlphaFoldDB" id="F2R9G9"/>
<evidence type="ECO:0008006" key="4">
    <source>
        <dbReference type="Google" id="ProtNLM"/>
    </source>
</evidence>
<name>F2R9G9_STRVP</name>
<reference evidence="2 3" key="1">
    <citation type="journal article" date="2011" name="BMC Genomics">
        <title>Genome-wide analysis of the role of GlnR in Streptomyces venezuelae provides new insights into global nitrogen regulation in actinomycetes.</title>
        <authorList>
            <person name="Pullan S.T."/>
            <person name="Bibb M.J."/>
            <person name="Merrick M."/>
        </authorList>
    </citation>
    <scope>NUCLEOTIDE SEQUENCE [LARGE SCALE GENOMIC DNA]</scope>
    <source>
        <strain evidence="2">ATCC 10712</strain>
    </source>
</reference>
<dbReference type="KEGG" id="sve:SVEN_5726"/>
<dbReference type="Proteomes" id="UP000006854">
    <property type="component" value="Chromosome"/>
</dbReference>